<dbReference type="AlphaFoldDB" id="A0A1X2KWE9"/>
<dbReference type="Proteomes" id="UP000242320">
    <property type="component" value="Unassembled WGS sequence"/>
</dbReference>
<accession>A0A1X2KWE9</accession>
<proteinExistence type="predicted"/>
<reference evidence="1 2" key="1">
    <citation type="submission" date="2017-04" db="EMBL/GenBank/DDBJ databases">
        <title>The new phylogeny of genus Mycobacterium.</title>
        <authorList>
            <person name="Tortoli E."/>
            <person name="Trovato A."/>
            <person name="Cirillo D.M."/>
        </authorList>
    </citation>
    <scope>NUCLEOTIDE SEQUENCE [LARGE SCALE GENOMIC DNA]</scope>
    <source>
        <strain evidence="1 2">DSM 45247</strain>
    </source>
</reference>
<dbReference type="InterPro" id="IPR022566">
    <property type="entry name" value="DUF2613"/>
</dbReference>
<organism evidence="1 2">
    <name type="scientific">Mycolicibacterium vulneris</name>
    <dbReference type="NCBI Taxonomy" id="547163"/>
    <lineage>
        <taxon>Bacteria</taxon>
        <taxon>Bacillati</taxon>
        <taxon>Actinomycetota</taxon>
        <taxon>Actinomycetes</taxon>
        <taxon>Mycobacteriales</taxon>
        <taxon>Mycobacteriaceae</taxon>
        <taxon>Mycolicibacterium</taxon>
    </lineage>
</organism>
<sequence length="67" mass="7027">MKGFSLAAAISVAVGVCVGVATTVGITLAVADRSLVQVPSLQRPALTTGPYQVEYGDRCFHGHCLHW</sequence>
<dbReference type="Pfam" id="PF11021">
    <property type="entry name" value="DUF2613"/>
    <property type="match status" value="1"/>
</dbReference>
<protein>
    <recommendedName>
        <fullName evidence="3">DUF2613 domain-containing protein</fullName>
    </recommendedName>
</protein>
<gene>
    <name evidence="1" type="ORF">B8W69_17805</name>
</gene>
<name>A0A1X2KWE9_9MYCO</name>
<evidence type="ECO:0008006" key="3">
    <source>
        <dbReference type="Google" id="ProtNLM"/>
    </source>
</evidence>
<dbReference type="OrthoDB" id="4753435at2"/>
<evidence type="ECO:0000313" key="1">
    <source>
        <dbReference type="EMBL" id="OSC25957.1"/>
    </source>
</evidence>
<evidence type="ECO:0000313" key="2">
    <source>
        <dbReference type="Proteomes" id="UP000242320"/>
    </source>
</evidence>
<dbReference type="EMBL" id="NCXM01000018">
    <property type="protein sequence ID" value="OSC25957.1"/>
    <property type="molecule type" value="Genomic_DNA"/>
</dbReference>
<keyword evidence="2" id="KW-1185">Reference proteome</keyword>
<comment type="caution">
    <text evidence="1">The sequence shown here is derived from an EMBL/GenBank/DDBJ whole genome shotgun (WGS) entry which is preliminary data.</text>
</comment>